<reference evidence="1 2" key="1">
    <citation type="submission" date="2013-09" db="EMBL/GenBank/DDBJ databases">
        <title>Genome sequencing of Phaeobacter antarcticus sp. nov. SM1211.</title>
        <authorList>
            <person name="Zhang X.-Y."/>
            <person name="Liu C."/>
            <person name="Chen X.-L."/>
            <person name="Xie B.-B."/>
            <person name="Qin Q.-L."/>
            <person name="Rong J.-C."/>
            <person name="Zhang Y.-Z."/>
        </authorList>
    </citation>
    <scope>NUCLEOTIDE SEQUENCE [LARGE SCALE GENOMIC DNA]</scope>
    <source>
        <strain evidence="1 2">SM1211</strain>
    </source>
</reference>
<dbReference type="RefSeq" id="WP_099911934.1">
    <property type="nucleotide sequence ID" value="NZ_AWWI01000117.1"/>
</dbReference>
<dbReference type="AlphaFoldDB" id="A0A2G8RCX0"/>
<gene>
    <name evidence="1" type="ORF">P775_16920</name>
</gene>
<proteinExistence type="predicted"/>
<protein>
    <submittedName>
        <fullName evidence="1">Uncharacterized protein</fullName>
    </submittedName>
</protein>
<organism evidence="1 2">
    <name type="scientific">Puniceibacterium antarcticum</name>
    <dbReference type="NCBI Taxonomy" id="1206336"/>
    <lineage>
        <taxon>Bacteria</taxon>
        <taxon>Pseudomonadati</taxon>
        <taxon>Pseudomonadota</taxon>
        <taxon>Alphaproteobacteria</taxon>
        <taxon>Rhodobacterales</taxon>
        <taxon>Paracoccaceae</taxon>
        <taxon>Puniceibacterium</taxon>
    </lineage>
</organism>
<evidence type="ECO:0000313" key="2">
    <source>
        <dbReference type="Proteomes" id="UP000231259"/>
    </source>
</evidence>
<accession>A0A2G8RCX0</accession>
<evidence type="ECO:0000313" key="1">
    <source>
        <dbReference type="EMBL" id="PIL18948.1"/>
    </source>
</evidence>
<dbReference type="EMBL" id="AWWI01000117">
    <property type="protein sequence ID" value="PIL18948.1"/>
    <property type="molecule type" value="Genomic_DNA"/>
</dbReference>
<keyword evidence="2" id="KW-1185">Reference proteome</keyword>
<dbReference type="Proteomes" id="UP000231259">
    <property type="component" value="Unassembled WGS sequence"/>
</dbReference>
<sequence>MTGDAGKSHPRIGPILPRRSRGLVFTRTSHGVDLMRRICTMRRFRAVTFLHDDVRPLPLEIAQARLRLI</sequence>
<comment type="caution">
    <text evidence="1">The sequence shown here is derived from an EMBL/GenBank/DDBJ whole genome shotgun (WGS) entry which is preliminary data.</text>
</comment>
<name>A0A2G8RCX0_9RHOB</name>